<proteinExistence type="inferred from homology"/>
<organism evidence="3 4">
    <name type="scientific">Siminovitchia thermophila</name>
    <dbReference type="NCBI Taxonomy" id="1245522"/>
    <lineage>
        <taxon>Bacteria</taxon>
        <taxon>Bacillati</taxon>
        <taxon>Bacillota</taxon>
        <taxon>Bacilli</taxon>
        <taxon>Bacillales</taxon>
        <taxon>Bacillaceae</taxon>
        <taxon>Siminovitchia</taxon>
    </lineage>
</organism>
<keyword evidence="4" id="KW-1185">Reference proteome</keyword>
<dbReference type="Proteomes" id="UP000823485">
    <property type="component" value="Unassembled WGS sequence"/>
</dbReference>
<comment type="similarity">
    <text evidence="1">Belongs to the carbon-nitrogen hydrolase superfamily. NIT1/NIT2 family.</text>
</comment>
<comment type="caution">
    <text evidence="3">The sequence shown here is derived from an EMBL/GenBank/DDBJ whole genome shotgun (WGS) entry which is preliminary data.</text>
</comment>
<evidence type="ECO:0000259" key="2">
    <source>
        <dbReference type="PROSITE" id="PS50263"/>
    </source>
</evidence>
<dbReference type="RefSeq" id="WP_205179226.1">
    <property type="nucleotide sequence ID" value="NZ_JAFBFH010000011.1"/>
</dbReference>
<dbReference type="PROSITE" id="PS01227">
    <property type="entry name" value="UPF0012"/>
    <property type="match status" value="1"/>
</dbReference>
<dbReference type="Pfam" id="PF00795">
    <property type="entry name" value="CN_hydrolase"/>
    <property type="match status" value="1"/>
</dbReference>
<dbReference type="SUPFAM" id="SSF56317">
    <property type="entry name" value="Carbon-nitrogen hydrolase"/>
    <property type="match status" value="1"/>
</dbReference>
<dbReference type="InterPro" id="IPR001110">
    <property type="entry name" value="UPF0012_CS"/>
</dbReference>
<protein>
    <submittedName>
        <fullName evidence="3">Amidohydrolase</fullName>
    </submittedName>
</protein>
<reference evidence="3 4" key="1">
    <citation type="submission" date="2021-01" db="EMBL/GenBank/DDBJ databases">
        <title>Genomic Encyclopedia of Type Strains, Phase IV (KMG-IV): sequencing the most valuable type-strain genomes for metagenomic binning, comparative biology and taxonomic classification.</title>
        <authorList>
            <person name="Goeker M."/>
        </authorList>
    </citation>
    <scope>NUCLEOTIDE SEQUENCE [LARGE SCALE GENOMIC DNA]</scope>
    <source>
        <strain evidence="3 4">DSM 105453</strain>
    </source>
</reference>
<evidence type="ECO:0000313" key="4">
    <source>
        <dbReference type="Proteomes" id="UP000823485"/>
    </source>
</evidence>
<evidence type="ECO:0000313" key="3">
    <source>
        <dbReference type="EMBL" id="MBM7715047.1"/>
    </source>
</evidence>
<feature type="domain" description="CN hydrolase" evidence="2">
    <location>
        <begin position="1"/>
        <end position="240"/>
    </location>
</feature>
<name>A0ABS2R5W1_9BACI</name>
<dbReference type="CDD" id="cd07583">
    <property type="entry name" value="nitrilase_5"/>
    <property type="match status" value="1"/>
</dbReference>
<dbReference type="Gene3D" id="3.60.110.10">
    <property type="entry name" value="Carbon-nitrogen hydrolase"/>
    <property type="match status" value="1"/>
</dbReference>
<accession>A0ABS2R5W1</accession>
<dbReference type="InterPro" id="IPR036526">
    <property type="entry name" value="C-N_Hydrolase_sf"/>
</dbReference>
<evidence type="ECO:0000256" key="1">
    <source>
        <dbReference type="ARBA" id="ARBA00010613"/>
    </source>
</evidence>
<dbReference type="PANTHER" id="PTHR23088">
    <property type="entry name" value="NITRILASE-RELATED"/>
    <property type="match status" value="1"/>
</dbReference>
<gene>
    <name evidence="3" type="ORF">JOC94_002019</name>
</gene>
<dbReference type="PROSITE" id="PS50263">
    <property type="entry name" value="CN_HYDROLASE"/>
    <property type="match status" value="1"/>
</dbReference>
<sequence>MKIAIYQMEVIGGKPAENRLKVQSWLEKVMKEENPDTIVLPEMWTSSFKLKQLKALAEPDGEPTKSFLSKLAKKYKVNIIGGSIPHNVETNIYNTSFIFNREGEVVYEYSKIHLVPMLHEHLYVTGGKKAVEVFELDGIKMGIIICYDLRFPELARSLALQGVQALFVVAAWPTPRKYHWTALQIARAIENQMYVISCNAVGNVDDVTYAGNSMIIDPWGDILKQGQDNQEETLVQDVNLSKVVQVRKEVPIFKSRVPDLY</sequence>
<dbReference type="EMBL" id="JAFBFH010000011">
    <property type="protein sequence ID" value="MBM7715047.1"/>
    <property type="molecule type" value="Genomic_DNA"/>
</dbReference>
<dbReference type="InterPro" id="IPR003010">
    <property type="entry name" value="C-N_Hydrolase"/>
</dbReference>
<dbReference type="PANTHER" id="PTHR23088:SF27">
    <property type="entry name" value="DEAMINATED GLUTATHIONE AMIDASE"/>
    <property type="match status" value="1"/>
</dbReference>